<evidence type="ECO:0000313" key="14">
    <source>
        <dbReference type="EMBL" id="RHY57787.1"/>
    </source>
</evidence>
<evidence type="ECO:0000256" key="2">
    <source>
        <dbReference type="ARBA" id="ARBA00004496"/>
    </source>
</evidence>
<dbReference type="VEuPathDB" id="FungiDB:H257_06936"/>
<organism evidence="12 17">
    <name type="scientific">Aphanomyces astaci</name>
    <name type="common">Crayfish plague agent</name>
    <dbReference type="NCBI Taxonomy" id="112090"/>
    <lineage>
        <taxon>Eukaryota</taxon>
        <taxon>Sar</taxon>
        <taxon>Stramenopiles</taxon>
        <taxon>Oomycota</taxon>
        <taxon>Saprolegniomycetes</taxon>
        <taxon>Saprolegniales</taxon>
        <taxon>Verrucalvaceae</taxon>
        <taxon>Aphanomyces</taxon>
    </lineage>
</organism>
<evidence type="ECO:0000259" key="11">
    <source>
        <dbReference type="Pfam" id="PF11527"/>
    </source>
</evidence>
<protein>
    <recommendedName>
        <fullName evidence="4">Cilia- and flagella-associated protein 36</fullName>
    </recommendedName>
    <alternativeName>
        <fullName evidence="9">Coiled-coil domain-containing protein 104</fullName>
    </alternativeName>
</protein>
<evidence type="ECO:0000256" key="7">
    <source>
        <dbReference type="ARBA" id="ARBA00023069"/>
    </source>
</evidence>
<evidence type="ECO:0000313" key="13">
    <source>
        <dbReference type="EMBL" id="RHY51441.1"/>
    </source>
</evidence>
<evidence type="ECO:0000313" key="12">
    <source>
        <dbReference type="EMBL" id="RHY22262.1"/>
    </source>
</evidence>
<evidence type="ECO:0000313" key="17">
    <source>
        <dbReference type="Proteomes" id="UP000266239"/>
    </source>
</evidence>
<dbReference type="GO" id="GO:0097546">
    <property type="term" value="C:ciliary base"/>
    <property type="evidence" value="ECO:0007669"/>
    <property type="project" value="TreeGrafter"/>
</dbReference>
<evidence type="ECO:0000256" key="8">
    <source>
        <dbReference type="ARBA" id="ARBA00023273"/>
    </source>
</evidence>
<dbReference type="InterPro" id="IPR038888">
    <property type="entry name" value="CFAP36"/>
</dbReference>
<feature type="region of interest" description="Disordered" evidence="10">
    <location>
        <begin position="266"/>
        <end position="320"/>
    </location>
</feature>
<evidence type="ECO:0000256" key="1">
    <source>
        <dbReference type="ARBA" id="ARBA00004138"/>
    </source>
</evidence>
<dbReference type="Pfam" id="PF11527">
    <property type="entry name" value="ARL2_Bind_BART"/>
    <property type="match status" value="1"/>
</dbReference>
<dbReference type="Proteomes" id="UP000286510">
    <property type="component" value="Unassembled WGS sequence"/>
</dbReference>
<evidence type="ECO:0000256" key="5">
    <source>
        <dbReference type="ARBA" id="ARBA00022490"/>
    </source>
</evidence>
<dbReference type="EMBL" id="QUTA01003770">
    <property type="protein sequence ID" value="RHY22262.1"/>
    <property type="molecule type" value="Genomic_DNA"/>
</dbReference>
<comment type="caution">
    <text evidence="12">The sequence shown here is derived from an EMBL/GenBank/DDBJ whole genome shotgun (WGS) entry which is preliminary data.</text>
</comment>
<name>A0A397BTT9_APHAT</name>
<evidence type="ECO:0000256" key="6">
    <source>
        <dbReference type="ARBA" id="ARBA00023054"/>
    </source>
</evidence>
<evidence type="ECO:0000313" key="15">
    <source>
        <dbReference type="EMBL" id="RHZ21792.1"/>
    </source>
</evidence>
<dbReference type="EMBL" id="QUTB01005077">
    <property type="protein sequence ID" value="RHY57787.1"/>
    <property type="molecule type" value="Genomic_DNA"/>
</dbReference>
<evidence type="ECO:0000256" key="10">
    <source>
        <dbReference type="SAM" id="MobiDB-lite"/>
    </source>
</evidence>
<dbReference type="VEuPathDB" id="FungiDB:H257_06935"/>
<evidence type="ECO:0000313" key="18">
    <source>
        <dbReference type="Proteomes" id="UP000283543"/>
    </source>
</evidence>
<keyword evidence="8" id="KW-0966">Cell projection</keyword>
<evidence type="ECO:0000313" key="16">
    <source>
        <dbReference type="Proteomes" id="UP000265716"/>
    </source>
</evidence>
<dbReference type="Proteomes" id="UP000265716">
    <property type="component" value="Unassembled WGS sequence"/>
</dbReference>
<sequence>MEAEGESLTLGEKEATMQVMEDILFSHMQDASDFSETAPSRRGTNTSGSRRRVATDVGLHVVANVEEYSSYMETWRMHMTDTTIKVEGDVRGGFPDDLLKGGCNRQLQPHVDAVTYLKRQSGDHSTMPPPPTTTTYTSEKDVRAMDIGHIQDEMIRELMLYIAGADFQSTFEAFFLKHALRFSDDDEHKLEYTDLFMQFQDLFEDFMKQFYDKHSITEAEFGKRCRSAVKNDQKASEYLEVVLASMDYQAFFNLMKFMRRRAKAEPKPAAKRKISSSSTKESEGDEKRVDEVDEEATGDEGKAFFQDDDDDESAKESKRK</sequence>
<keyword evidence="6" id="KW-0175">Coiled coil</keyword>
<evidence type="ECO:0000256" key="9">
    <source>
        <dbReference type="ARBA" id="ARBA00031593"/>
    </source>
</evidence>
<keyword evidence="5" id="KW-0963">Cytoplasm</keyword>
<dbReference type="Proteomes" id="UP000283543">
    <property type="component" value="Unassembled WGS sequence"/>
</dbReference>
<dbReference type="InterPro" id="IPR042541">
    <property type="entry name" value="BART_sf"/>
</dbReference>
<dbReference type="Gene3D" id="1.20.1520.10">
    <property type="entry name" value="ADP-ribosylation factor-like 2-binding protein, domain"/>
    <property type="match status" value="1"/>
</dbReference>
<evidence type="ECO:0000313" key="19">
    <source>
        <dbReference type="Proteomes" id="UP000286510"/>
    </source>
</evidence>
<dbReference type="PANTHER" id="PTHR21532:SF0">
    <property type="entry name" value="CILIA- AND FLAGELLA-ASSOCIATED PROTEIN 36"/>
    <property type="match status" value="1"/>
</dbReference>
<dbReference type="InterPro" id="IPR023379">
    <property type="entry name" value="BART_dom"/>
</dbReference>
<keyword evidence="7" id="KW-0969">Cilium</keyword>
<proteinExistence type="inferred from homology"/>
<gene>
    <name evidence="12" type="ORF">DYB25_004930</name>
    <name evidence="15" type="ORF">DYB26_014643</name>
    <name evidence="14" type="ORF">DYB34_002229</name>
    <name evidence="13" type="ORF">DYB38_001026</name>
</gene>
<reference evidence="16 17" key="1">
    <citation type="submission" date="2018-08" db="EMBL/GenBank/DDBJ databases">
        <title>Aphanomyces genome sequencing and annotation.</title>
        <authorList>
            <person name="Minardi D."/>
            <person name="Oidtmann B."/>
            <person name="Van Der Giezen M."/>
            <person name="Studholme D.J."/>
        </authorList>
    </citation>
    <scope>NUCLEOTIDE SEQUENCE [LARGE SCALE GENOMIC DNA]</scope>
    <source>
        <strain evidence="15 19">FDL457</strain>
        <strain evidence="13 16">SA</strain>
        <strain evidence="14 18">Si</strain>
        <strain evidence="12 17">Yx</strain>
    </source>
</reference>
<evidence type="ECO:0000256" key="3">
    <source>
        <dbReference type="ARBA" id="ARBA00007460"/>
    </source>
</evidence>
<dbReference type="EMBL" id="QUTC01006571">
    <property type="protein sequence ID" value="RHY51441.1"/>
    <property type="molecule type" value="Genomic_DNA"/>
</dbReference>
<comment type="subcellular location">
    <subcellularLocation>
        <location evidence="1">Cell projection</location>
        <location evidence="1">Cilium</location>
    </subcellularLocation>
    <subcellularLocation>
        <location evidence="2">Cytoplasm</location>
    </subcellularLocation>
</comment>
<feature type="domain" description="BART" evidence="11">
    <location>
        <begin position="151"/>
        <end position="261"/>
    </location>
</feature>
<feature type="compositionally biased region" description="Basic and acidic residues" evidence="10">
    <location>
        <begin position="280"/>
        <end position="290"/>
    </location>
</feature>
<evidence type="ECO:0000256" key="4">
    <source>
        <dbReference type="ARBA" id="ARBA00021815"/>
    </source>
</evidence>
<dbReference type="PANTHER" id="PTHR21532">
    <property type="entry name" value="PHOSPHODIESTERASE HL"/>
    <property type="match status" value="1"/>
</dbReference>
<comment type="similarity">
    <text evidence="3">Belongs to the CFAP36 family.</text>
</comment>
<accession>A0A397BTT9</accession>
<feature type="region of interest" description="Disordered" evidence="10">
    <location>
        <begin position="31"/>
        <end position="52"/>
    </location>
</feature>
<dbReference type="Proteomes" id="UP000266239">
    <property type="component" value="Unassembled WGS sequence"/>
</dbReference>
<dbReference type="AlphaFoldDB" id="A0A397BTT9"/>
<dbReference type="GO" id="GO:0005930">
    <property type="term" value="C:axoneme"/>
    <property type="evidence" value="ECO:0007669"/>
    <property type="project" value="TreeGrafter"/>
</dbReference>
<dbReference type="EMBL" id="QUTF01012745">
    <property type="protein sequence ID" value="RHZ21792.1"/>
    <property type="molecule type" value="Genomic_DNA"/>
</dbReference>